<dbReference type="SUPFAM" id="SSF88946">
    <property type="entry name" value="Sigma2 domain of RNA polymerase sigma factors"/>
    <property type="match status" value="1"/>
</dbReference>
<dbReference type="NCBIfam" id="TIGR02937">
    <property type="entry name" value="sigma70-ECF"/>
    <property type="match status" value="1"/>
</dbReference>
<dbReference type="SUPFAM" id="SSF88659">
    <property type="entry name" value="Sigma3 and sigma4 domains of RNA polymerase sigma factors"/>
    <property type="match status" value="1"/>
</dbReference>
<evidence type="ECO:0000256" key="1">
    <source>
        <dbReference type="ARBA" id="ARBA00010641"/>
    </source>
</evidence>
<dbReference type="KEGG" id="saca:FFV09_09625"/>
<dbReference type="InterPro" id="IPR039425">
    <property type="entry name" value="RNA_pol_sigma-70-like"/>
</dbReference>
<dbReference type="CDD" id="cd06171">
    <property type="entry name" value="Sigma70_r4"/>
    <property type="match status" value="1"/>
</dbReference>
<keyword evidence="9" id="KW-1185">Reference proteome</keyword>
<evidence type="ECO:0000256" key="4">
    <source>
        <dbReference type="ARBA" id="ARBA00023163"/>
    </source>
</evidence>
<dbReference type="PANTHER" id="PTHR43133">
    <property type="entry name" value="RNA POLYMERASE ECF-TYPE SIGMA FACTO"/>
    <property type="match status" value="1"/>
</dbReference>
<dbReference type="InterPro" id="IPR014284">
    <property type="entry name" value="RNA_pol_sigma-70_dom"/>
</dbReference>
<dbReference type="PANTHER" id="PTHR43133:SF51">
    <property type="entry name" value="RNA POLYMERASE SIGMA FACTOR"/>
    <property type="match status" value="1"/>
</dbReference>
<dbReference type="Proteomes" id="UP000316968">
    <property type="component" value="Chromosome"/>
</dbReference>
<accession>A0A4Y6UXF7</accession>
<dbReference type="InterPro" id="IPR013249">
    <property type="entry name" value="RNA_pol_sigma70_r4_t2"/>
</dbReference>
<dbReference type="InterPro" id="IPR036388">
    <property type="entry name" value="WH-like_DNA-bd_sf"/>
</dbReference>
<dbReference type="Gene3D" id="1.10.1740.10">
    <property type="match status" value="1"/>
</dbReference>
<dbReference type="Gene3D" id="1.10.10.10">
    <property type="entry name" value="Winged helix-like DNA-binding domain superfamily/Winged helix DNA-binding domain"/>
    <property type="match status" value="1"/>
</dbReference>
<evidence type="ECO:0000256" key="2">
    <source>
        <dbReference type="ARBA" id="ARBA00023015"/>
    </source>
</evidence>
<evidence type="ECO:0000259" key="6">
    <source>
        <dbReference type="Pfam" id="PF08281"/>
    </source>
</evidence>
<dbReference type="GO" id="GO:0006352">
    <property type="term" value="P:DNA-templated transcription initiation"/>
    <property type="evidence" value="ECO:0007669"/>
    <property type="project" value="InterPro"/>
</dbReference>
<keyword evidence="2" id="KW-0805">Transcription regulation</keyword>
<evidence type="ECO:0000313" key="8">
    <source>
        <dbReference type="EMBL" id="QDH21086.1"/>
    </source>
</evidence>
<feature type="domain" description="DUF1835" evidence="7">
    <location>
        <begin position="192"/>
        <end position="297"/>
    </location>
</feature>
<evidence type="ECO:0000256" key="3">
    <source>
        <dbReference type="ARBA" id="ARBA00023082"/>
    </source>
</evidence>
<organism evidence="8 9">
    <name type="scientific">Saccharibacillus brassicae</name>
    <dbReference type="NCBI Taxonomy" id="2583377"/>
    <lineage>
        <taxon>Bacteria</taxon>
        <taxon>Bacillati</taxon>
        <taxon>Bacillota</taxon>
        <taxon>Bacilli</taxon>
        <taxon>Bacillales</taxon>
        <taxon>Paenibacillaceae</taxon>
        <taxon>Saccharibacillus</taxon>
    </lineage>
</organism>
<dbReference type="GO" id="GO:0003677">
    <property type="term" value="F:DNA binding"/>
    <property type="evidence" value="ECO:0007669"/>
    <property type="project" value="InterPro"/>
</dbReference>
<dbReference type="Pfam" id="PF08281">
    <property type="entry name" value="Sigma70_r4_2"/>
    <property type="match status" value="1"/>
</dbReference>
<protein>
    <submittedName>
        <fullName evidence="8">Sigma-70 family RNA polymerase sigma factor</fullName>
    </submittedName>
</protein>
<dbReference type="Pfam" id="PF04542">
    <property type="entry name" value="Sigma70_r2"/>
    <property type="match status" value="1"/>
</dbReference>
<sequence>MEDWVKKAQAGDPEAYERLFRQFGKMAYAAAYEKLGDAHAAEDAVQEAFAEAFAGIRELERPEAFPGWLRTIVRRRAFRMIRRKAVPTLPIEETAAAFADEAANTEQIAQRREQRRALYDSVEQLPGSQRLAVRLFYFEGYRIRDISAFLGVSESALKKRLFDARARLRSALHVSDFSAAFHDLYEGGKSMLHLVNGDHTAERIREAGIEGDVLVWRELYPFGPVFPDMEQASARYARAEHLERELGIPRQTLLGGCAEQERKLRELQQYEEVVLWFEHDLFDQTMLALVLNRIGRMQTGSARISLLCVGAFPGIGIFHGLGQLRADQLKTLSGTWQPVGPEQYALAERLWAAYSSPNPEDHVRFLESDTAALPFARAAFEAHLSRLPSTADGLGVIERTALEEAAAGASTPAELFKRSADRLVALGLGDLEFWRHLERMTAGPDPLLVAGGSGAFPKYGFFAPEFGNRTFAPSELGRRILAGETAAPGPVSPAWAGGLRLAGEASPRWDVRARQVVPAAD</sequence>
<dbReference type="GO" id="GO:0016987">
    <property type="term" value="F:sigma factor activity"/>
    <property type="evidence" value="ECO:0007669"/>
    <property type="project" value="UniProtKB-KW"/>
</dbReference>
<dbReference type="EMBL" id="CP041217">
    <property type="protein sequence ID" value="QDH21086.1"/>
    <property type="molecule type" value="Genomic_DNA"/>
</dbReference>
<dbReference type="InterPro" id="IPR014973">
    <property type="entry name" value="DUF1835"/>
</dbReference>
<feature type="domain" description="RNA polymerase sigma-70 region 2" evidence="5">
    <location>
        <begin position="19"/>
        <end position="85"/>
    </location>
</feature>
<gene>
    <name evidence="8" type="ORF">FFV09_09625</name>
</gene>
<evidence type="ECO:0000259" key="7">
    <source>
        <dbReference type="Pfam" id="PF08874"/>
    </source>
</evidence>
<name>A0A4Y6UXF7_SACBS</name>
<dbReference type="AlphaFoldDB" id="A0A4Y6UXF7"/>
<dbReference type="OrthoDB" id="127805at2"/>
<evidence type="ECO:0000313" key="9">
    <source>
        <dbReference type="Proteomes" id="UP000316968"/>
    </source>
</evidence>
<keyword evidence="3" id="KW-0731">Sigma factor</keyword>
<comment type="similarity">
    <text evidence="1">Belongs to the sigma-70 factor family. ECF subfamily.</text>
</comment>
<dbReference type="InterPro" id="IPR013325">
    <property type="entry name" value="RNA_pol_sigma_r2"/>
</dbReference>
<dbReference type="InterPro" id="IPR007627">
    <property type="entry name" value="RNA_pol_sigma70_r2"/>
</dbReference>
<evidence type="ECO:0000259" key="5">
    <source>
        <dbReference type="Pfam" id="PF04542"/>
    </source>
</evidence>
<keyword evidence="4" id="KW-0804">Transcription</keyword>
<proteinExistence type="inferred from homology"/>
<dbReference type="RefSeq" id="WP_141447633.1">
    <property type="nucleotide sequence ID" value="NZ_CP041217.1"/>
</dbReference>
<feature type="domain" description="RNA polymerase sigma factor 70 region 4 type 2" evidence="6">
    <location>
        <begin position="116"/>
        <end position="168"/>
    </location>
</feature>
<dbReference type="InterPro" id="IPR013324">
    <property type="entry name" value="RNA_pol_sigma_r3/r4-like"/>
</dbReference>
<reference evidence="8 9" key="1">
    <citation type="submission" date="2019-06" db="EMBL/GenBank/DDBJ databases">
        <title>Saccharibacillus brassicae sp. nov., an endophytic bacterium isolated from Chinese cabbage seeds (Brassica pekinensis).</title>
        <authorList>
            <person name="Jiang L."/>
            <person name="Lee J."/>
            <person name="Kim S.W."/>
        </authorList>
    </citation>
    <scope>NUCLEOTIDE SEQUENCE [LARGE SCALE GENOMIC DNA]</scope>
    <source>
        <strain evidence="9">KCTC 43072 / ATSA2</strain>
    </source>
</reference>
<dbReference type="Pfam" id="PF08874">
    <property type="entry name" value="DUF1835"/>
    <property type="match status" value="1"/>
</dbReference>